<protein>
    <submittedName>
        <fullName evidence="6">ABC transporter ATP-binding protein</fullName>
    </submittedName>
</protein>
<dbReference type="PROSITE" id="PS50893">
    <property type="entry name" value="ABC_TRANSPORTER_2"/>
    <property type="match status" value="1"/>
</dbReference>
<comment type="similarity">
    <text evidence="1">Belongs to the ABC transporter superfamily.</text>
</comment>
<dbReference type="Proteomes" id="UP000289166">
    <property type="component" value="Unassembled WGS sequence"/>
</dbReference>
<dbReference type="EMBL" id="RLII01000054">
    <property type="protein sequence ID" value="RXE57587.1"/>
    <property type="molecule type" value="Genomic_DNA"/>
</dbReference>
<dbReference type="InterPro" id="IPR017871">
    <property type="entry name" value="ABC_transporter-like_CS"/>
</dbReference>
<dbReference type="CDD" id="cd03264">
    <property type="entry name" value="ABC_drug_resistance_like"/>
    <property type="match status" value="1"/>
</dbReference>
<evidence type="ECO:0000256" key="1">
    <source>
        <dbReference type="ARBA" id="ARBA00005417"/>
    </source>
</evidence>
<evidence type="ECO:0000256" key="3">
    <source>
        <dbReference type="ARBA" id="ARBA00022741"/>
    </source>
</evidence>
<reference evidence="7" key="1">
    <citation type="submission" date="2018-11" db="EMBL/GenBank/DDBJ databases">
        <title>Genome sequencing of a novel mesophilic and cellulolytic organism within the genus Hungateiclostridium.</title>
        <authorList>
            <person name="Rettenmaier R."/>
            <person name="Liebl W."/>
            <person name="Zverlov V."/>
        </authorList>
    </citation>
    <scope>NUCLEOTIDE SEQUENCE [LARGE SCALE GENOMIC DNA]</scope>
    <source>
        <strain evidence="7">N2K1</strain>
    </source>
</reference>
<keyword evidence="7" id="KW-1185">Reference proteome</keyword>
<proteinExistence type="inferred from homology"/>
<gene>
    <name evidence="6" type="ORF">EFD62_16910</name>
</gene>
<dbReference type="InterPro" id="IPR003593">
    <property type="entry name" value="AAA+_ATPase"/>
</dbReference>
<keyword evidence="2" id="KW-0813">Transport</keyword>
<name>A0A4Q0I1P7_9FIRM</name>
<dbReference type="RefSeq" id="WP_069193155.1">
    <property type="nucleotide sequence ID" value="NZ_RLII01000054.1"/>
</dbReference>
<dbReference type="InterPro" id="IPR027417">
    <property type="entry name" value="P-loop_NTPase"/>
</dbReference>
<dbReference type="SUPFAM" id="SSF52540">
    <property type="entry name" value="P-loop containing nucleoside triphosphate hydrolases"/>
    <property type="match status" value="1"/>
</dbReference>
<keyword evidence="3" id="KW-0547">Nucleotide-binding</keyword>
<organism evidence="6 7">
    <name type="scientific">Acetivibrio mesophilus</name>
    <dbReference type="NCBI Taxonomy" id="2487273"/>
    <lineage>
        <taxon>Bacteria</taxon>
        <taxon>Bacillati</taxon>
        <taxon>Bacillota</taxon>
        <taxon>Clostridia</taxon>
        <taxon>Eubacteriales</taxon>
        <taxon>Oscillospiraceae</taxon>
        <taxon>Acetivibrio</taxon>
    </lineage>
</organism>
<dbReference type="PROSITE" id="PS00211">
    <property type="entry name" value="ABC_TRANSPORTER_1"/>
    <property type="match status" value="1"/>
</dbReference>
<dbReference type="GO" id="GO:0016887">
    <property type="term" value="F:ATP hydrolysis activity"/>
    <property type="evidence" value="ECO:0007669"/>
    <property type="project" value="InterPro"/>
</dbReference>
<comment type="caution">
    <text evidence="6">The sequence shown here is derived from an EMBL/GenBank/DDBJ whole genome shotgun (WGS) entry which is preliminary data.</text>
</comment>
<evidence type="ECO:0000259" key="5">
    <source>
        <dbReference type="PROSITE" id="PS50893"/>
    </source>
</evidence>
<feature type="domain" description="ABC transporter" evidence="5">
    <location>
        <begin position="3"/>
        <end position="232"/>
    </location>
</feature>
<evidence type="ECO:0000256" key="4">
    <source>
        <dbReference type="ARBA" id="ARBA00022840"/>
    </source>
</evidence>
<dbReference type="Gene3D" id="3.40.50.300">
    <property type="entry name" value="P-loop containing nucleotide triphosphate hydrolases"/>
    <property type="match status" value="1"/>
</dbReference>
<dbReference type="Pfam" id="PF00005">
    <property type="entry name" value="ABC_tran"/>
    <property type="match status" value="1"/>
</dbReference>
<evidence type="ECO:0000313" key="7">
    <source>
        <dbReference type="Proteomes" id="UP000289166"/>
    </source>
</evidence>
<dbReference type="OrthoDB" id="9775135at2"/>
<accession>A0A4Q0I1P7</accession>
<dbReference type="AlphaFoldDB" id="A0A4Q0I1P7"/>
<sequence>MRLEIKNLEKRYGKKKALASVNFSASNGIYGLLGPNGAGKTTLMRIIVGLITPNNGSVKFDGKDILKEIDEFRYKIGYLPQEFGCYKSISVRECLDTIGILKGITKKTERRDQIDKVLNEVNLHNEERKKVGALSGGMRRRLGIAQAMLGNPLLIMVDEPTAGLDPEERIRFRGLIRRIASDRVVLLSTHIMEDIKNNCDGLALIKNGVSKQFDSFKELEEMAKGKVWKMTISNDMYQNIENNFKILSTNSNSNNSLEVRIYSDEKPLEDAESVIPTVEEGYLTWINT</sequence>
<keyword evidence="4 6" id="KW-0067">ATP-binding</keyword>
<dbReference type="GO" id="GO:0005524">
    <property type="term" value="F:ATP binding"/>
    <property type="evidence" value="ECO:0007669"/>
    <property type="project" value="UniProtKB-KW"/>
</dbReference>
<dbReference type="SMART" id="SM00382">
    <property type="entry name" value="AAA"/>
    <property type="match status" value="1"/>
</dbReference>
<dbReference type="InterPro" id="IPR003439">
    <property type="entry name" value="ABC_transporter-like_ATP-bd"/>
</dbReference>
<evidence type="ECO:0000313" key="6">
    <source>
        <dbReference type="EMBL" id="RXE57587.1"/>
    </source>
</evidence>
<evidence type="ECO:0000256" key="2">
    <source>
        <dbReference type="ARBA" id="ARBA00022448"/>
    </source>
</evidence>
<dbReference type="PANTHER" id="PTHR43335:SF2">
    <property type="entry name" value="ABC TRANSPORTER, ATP-BINDING PROTEIN"/>
    <property type="match status" value="1"/>
</dbReference>
<dbReference type="PANTHER" id="PTHR43335">
    <property type="entry name" value="ABC TRANSPORTER, ATP-BINDING PROTEIN"/>
    <property type="match status" value="1"/>
</dbReference>